<organism evidence="5 6">
    <name type="scientific">Candidatus Protofrankia californiensis</name>
    <dbReference type="NCBI Taxonomy" id="1839754"/>
    <lineage>
        <taxon>Bacteria</taxon>
        <taxon>Bacillati</taxon>
        <taxon>Actinomycetota</taxon>
        <taxon>Actinomycetes</taxon>
        <taxon>Frankiales</taxon>
        <taxon>Frankiaceae</taxon>
        <taxon>Protofrankia</taxon>
    </lineage>
</organism>
<dbReference type="SUPFAM" id="SSF55811">
    <property type="entry name" value="Nudix"/>
    <property type="match status" value="1"/>
</dbReference>
<evidence type="ECO:0000256" key="2">
    <source>
        <dbReference type="ARBA" id="ARBA00022801"/>
    </source>
</evidence>
<protein>
    <recommendedName>
        <fullName evidence="4">Nudix hydrolase domain-containing protein</fullName>
    </recommendedName>
</protein>
<dbReference type="AlphaFoldDB" id="A0A1C3P368"/>
<gene>
    <name evidence="5" type="ORF">FDG2_4079</name>
</gene>
<dbReference type="Gene3D" id="3.90.79.10">
    <property type="entry name" value="Nucleoside Triphosphate Pyrophosphohydrolase"/>
    <property type="match status" value="1"/>
</dbReference>
<sequence length="163" mass="17517">MTTVGPVADGGDEFARPRIASGVLYFDGADRVMLVEPTYKALWDIPGGYVQPGERPAATLREVIEEFGARLPVGALLVVDWAPHPAEGNKLLFVFDGGQLSPRQIAAVRVDGTEIGEFAFRGREELDGLLIPRLARRVHAAIEARAAGRAAYLEQRAAQPVGA</sequence>
<dbReference type="PANTHER" id="PTHR43046:SF12">
    <property type="entry name" value="GDP-MANNOSE MANNOSYL HYDROLASE"/>
    <property type="match status" value="1"/>
</dbReference>
<dbReference type="Proteomes" id="UP000199013">
    <property type="component" value="Unassembled WGS sequence"/>
</dbReference>
<dbReference type="GO" id="GO:0016787">
    <property type="term" value="F:hydrolase activity"/>
    <property type="evidence" value="ECO:0007669"/>
    <property type="project" value="UniProtKB-KW"/>
</dbReference>
<evidence type="ECO:0000313" key="5">
    <source>
        <dbReference type="EMBL" id="SBW24243.1"/>
    </source>
</evidence>
<proteinExistence type="predicted"/>
<dbReference type="PANTHER" id="PTHR43046">
    <property type="entry name" value="GDP-MANNOSE MANNOSYL HYDROLASE"/>
    <property type="match status" value="1"/>
</dbReference>
<dbReference type="InterPro" id="IPR000086">
    <property type="entry name" value="NUDIX_hydrolase_dom"/>
</dbReference>
<evidence type="ECO:0000259" key="4">
    <source>
        <dbReference type="Pfam" id="PF00293"/>
    </source>
</evidence>
<dbReference type="Pfam" id="PF00293">
    <property type="entry name" value="NUDIX"/>
    <property type="match status" value="1"/>
</dbReference>
<feature type="domain" description="Nudix hydrolase" evidence="4">
    <location>
        <begin position="17"/>
        <end position="126"/>
    </location>
</feature>
<dbReference type="CDD" id="cd18876">
    <property type="entry name" value="NUDIX_Hydrolase"/>
    <property type="match status" value="1"/>
</dbReference>
<keyword evidence="6" id="KW-1185">Reference proteome</keyword>
<dbReference type="EMBL" id="FLUV01001718">
    <property type="protein sequence ID" value="SBW24243.1"/>
    <property type="molecule type" value="Genomic_DNA"/>
</dbReference>
<evidence type="ECO:0000313" key="6">
    <source>
        <dbReference type="Proteomes" id="UP000199013"/>
    </source>
</evidence>
<evidence type="ECO:0000256" key="3">
    <source>
        <dbReference type="ARBA" id="ARBA00022842"/>
    </source>
</evidence>
<accession>A0A1C3P368</accession>
<name>A0A1C3P368_9ACTN</name>
<keyword evidence="2" id="KW-0378">Hydrolase</keyword>
<evidence type="ECO:0000256" key="1">
    <source>
        <dbReference type="ARBA" id="ARBA00001946"/>
    </source>
</evidence>
<comment type="cofactor">
    <cofactor evidence="1">
        <name>Mg(2+)</name>
        <dbReference type="ChEBI" id="CHEBI:18420"/>
    </cofactor>
</comment>
<keyword evidence="3" id="KW-0460">Magnesium</keyword>
<reference evidence="6" key="1">
    <citation type="submission" date="2016-02" db="EMBL/GenBank/DDBJ databases">
        <authorList>
            <person name="Wibberg D."/>
        </authorList>
    </citation>
    <scope>NUCLEOTIDE SEQUENCE [LARGE SCALE GENOMIC DNA]</scope>
</reference>
<dbReference type="InterPro" id="IPR015797">
    <property type="entry name" value="NUDIX_hydrolase-like_dom_sf"/>
</dbReference>